<comment type="caution">
    <text evidence="2">The sequence shown here is derived from an EMBL/GenBank/DDBJ whole genome shotgun (WGS) entry which is preliminary data.</text>
</comment>
<keyword evidence="3" id="KW-1185">Reference proteome</keyword>
<sequence length="109" mass="12648">MTRELLTRIPHFRESEELWSMVRGSKSETEKSEVEAEVQTKEQVDDAKETIQRLTTVIDQARLSGPPSTPFDSFKSRESRARPRYKEGWYESVEQPYPGYPPMPTHSGM</sequence>
<dbReference type="AlphaFoldDB" id="A0A9D4F427"/>
<reference evidence="2" key="2">
    <citation type="submission" date="2020-11" db="EMBL/GenBank/DDBJ databases">
        <authorList>
            <person name="McCartney M.A."/>
            <person name="Auch B."/>
            <person name="Kono T."/>
            <person name="Mallez S."/>
            <person name="Becker A."/>
            <person name="Gohl D.M."/>
            <person name="Silverstein K.A.T."/>
            <person name="Koren S."/>
            <person name="Bechman K.B."/>
            <person name="Herman A."/>
            <person name="Abrahante J.E."/>
            <person name="Garbe J."/>
        </authorList>
    </citation>
    <scope>NUCLEOTIDE SEQUENCE</scope>
    <source>
        <strain evidence="2">Duluth1</strain>
        <tissue evidence="2">Whole animal</tissue>
    </source>
</reference>
<reference evidence="2" key="1">
    <citation type="journal article" date="2019" name="bioRxiv">
        <title>The Genome of the Zebra Mussel, Dreissena polymorpha: A Resource for Invasive Species Research.</title>
        <authorList>
            <person name="McCartney M.A."/>
            <person name="Auch B."/>
            <person name="Kono T."/>
            <person name="Mallez S."/>
            <person name="Zhang Y."/>
            <person name="Obille A."/>
            <person name="Becker A."/>
            <person name="Abrahante J.E."/>
            <person name="Garbe J."/>
            <person name="Badalamenti J.P."/>
            <person name="Herman A."/>
            <person name="Mangelson H."/>
            <person name="Liachko I."/>
            <person name="Sullivan S."/>
            <person name="Sone E.D."/>
            <person name="Koren S."/>
            <person name="Silverstein K.A.T."/>
            <person name="Beckman K.B."/>
            <person name="Gohl D.M."/>
        </authorList>
    </citation>
    <scope>NUCLEOTIDE SEQUENCE</scope>
    <source>
        <strain evidence="2">Duluth1</strain>
        <tissue evidence="2">Whole animal</tissue>
    </source>
</reference>
<evidence type="ECO:0000256" key="1">
    <source>
        <dbReference type="SAM" id="MobiDB-lite"/>
    </source>
</evidence>
<feature type="compositionally biased region" description="Basic and acidic residues" evidence="1">
    <location>
        <begin position="25"/>
        <end position="46"/>
    </location>
</feature>
<gene>
    <name evidence="2" type="ORF">DPMN_169174</name>
</gene>
<proteinExistence type="predicted"/>
<dbReference type="EMBL" id="JAIWYP010000008">
    <property type="protein sequence ID" value="KAH3790966.1"/>
    <property type="molecule type" value="Genomic_DNA"/>
</dbReference>
<evidence type="ECO:0000313" key="2">
    <source>
        <dbReference type="EMBL" id="KAH3790966.1"/>
    </source>
</evidence>
<protein>
    <submittedName>
        <fullName evidence="2">Uncharacterized protein</fullName>
    </submittedName>
</protein>
<feature type="region of interest" description="Disordered" evidence="1">
    <location>
        <begin position="23"/>
        <end position="46"/>
    </location>
</feature>
<name>A0A9D4F427_DREPO</name>
<accession>A0A9D4F427</accession>
<organism evidence="2 3">
    <name type="scientific">Dreissena polymorpha</name>
    <name type="common">Zebra mussel</name>
    <name type="synonym">Mytilus polymorpha</name>
    <dbReference type="NCBI Taxonomy" id="45954"/>
    <lineage>
        <taxon>Eukaryota</taxon>
        <taxon>Metazoa</taxon>
        <taxon>Spiralia</taxon>
        <taxon>Lophotrochozoa</taxon>
        <taxon>Mollusca</taxon>
        <taxon>Bivalvia</taxon>
        <taxon>Autobranchia</taxon>
        <taxon>Heteroconchia</taxon>
        <taxon>Euheterodonta</taxon>
        <taxon>Imparidentia</taxon>
        <taxon>Neoheterodontei</taxon>
        <taxon>Myida</taxon>
        <taxon>Dreissenoidea</taxon>
        <taxon>Dreissenidae</taxon>
        <taxon>Dreissena</taxon>
    </lineage>
</organism>
<dbReference type="Proteomes" id="UP000828390">
    <property type="component" value="Unassembled WGS sequence"/>
</dbReference>
<feature type="region of interest" description="Disordered" evidence="1">
    <location>
        <begin position="60"/>
        <end position="79"/>
    </location>
</feature>
<evidence type="ECO:0000313" key="3">
    <source>
        <dbReference type="Proteomes" id="UP000828390"/>
    </source>
</evidence>